<evidence type="ECO:0000313" key="3">
    <source>
        <dbReference type="Proteomes" id="UP001331761"/>
    </source>
</evidence>
<evidence type="ECO:0000313" key="2">
    <source>
        <dbReference type="EMBL" id="KAK5975219.1"/>
    </source>
</evidence>
<feature type="region of interest" description="Disordered" evidence="1">
    <location>
        <begin position="1"/>
        <end position="21"/>
    </location>
</feature>
<organism evidence="2 3">
    <name type="scientific">Trichostrongylus colubriformis</name>
    <name type="common">Black scour worm</name>
    <dbReference type="NCBI Taxonomy" id="6319"/>
    <lineage>
        <taxon>Eukaryota</taxon>
        <taxon>Metazoa</taxon>
        <taxon>Ecdysozoa</taxon>
        <taxon>Nematoda</taxon>
        <taxon>Chromadorea</taxon>
        <taxon>Rhabditida</taxon>
        <taxon>Rhabditina</taxon>
        <taxon>Rhabditomorpha</taxon>
        <taxon>Strongyloidea</taxon>
        <taxon>Trichostrongylidae</taxon>
        <taxon>Trichostrongylus</taxon>
    </lineage>
</organism>
<evidence type="ECO:0000256" key="1">
    <source>
        <dbReference type="SAM" id="MobiDB-lite"/>
    </source>
</evidence>
<gene>
    <name evidence="2" type="ORF">GCK32_003528</name>
</gene>
<accession>A0AAN8FFB0</accession>
<protein>
    <submittedName>
        <fullName evidence="2">Uncharacterized protein</fullName>
    </submittedName>
</protein>
<keyword evidence="3" id="KW-1185">Reference proteome</keyword>
<dbReference type="EMBL" id="WIXE01013288">
    <property type="protein sequence ID" value="KAK5975219.1"/>
    <property type="molecule type" value="Genomic_DNA"/>
</dbReference>
<dbReference type="Proteomes" id="UP001331761">
    <property type="component" value="Unassembled WGS sequence"/>
</dbReference>
<comment type="caution">
    <text evidence="2">The sequence shown here is derived from an EMBL/GenBank/DDBJ whole genome shotgun (WGS) entry which is preliminary data.</text>
</comment>
<name>A0AAN8FFB0_TRICO</name>
<sequence>MEAYTLPRSSGASPKTSLHSHTFRSSCRNLRNCARVRSLHIAAMIHSSSFTGGNDSYSSIDNHPSVEGDTVQVSLHTIRYSSDGIVGCSQVKAAA</sequence>
<dbReference type="AlphaFoldDB" id="A0AAN8FFB0"/>
<reference evidence="2 3" key="1">
    <citation type="submission" date="2019-10" db="EMBL/GenBank/DDBJ databases">
        <title>Assembly and Annotation for the nematode Trichostrongylus colubriformis.</title>
        <authorList>
            <person name="Martin J."/>
        </authorList>
    </citation>
    <scope>NUCLEOTIDE SEQUENCE [LARGE SCALE GENOMIC DNA]</scope>
    <source>
        <strain evidence="2">G859</strain>
        <tissue evidence="2">Whole worm</tissue>
    </source>
</reference>
<proteinExistence type="predicted"/>
<feature type="compositionally biased region" description="Polar residues" evidence="1">
    <location>
        <begin position="7"/>
        <end position="21"/>
    </location>
</feature>